<protein>
    <submittedName>
        <fullName evidence="2">Trinucleotide repeat containing 18</fullName>
    </submittedName>
</protein>
<name>A0A5K3G2H3_MESCO</name>
<evidence type="ECO:0000256" key="1">
    <source>
        <dbReference type="SAM" id="MobiDB-lite"/>
    </source>
</evidence>
<sequence length="93" mass="9732">TSQLPFYWQSLASSGPSSASSSILDFWSSTASPSLTNCHQVSNGAPPSVCGNLSPPSAHANSSPSPPRRGDPRHPENSCGESMRTGWPTNHVP</sequence>
<feature type="compositionally biased region" description="Low complexity" evidence="1">
    <location>
        <begin position="54"/>
        <end position="63"/>
    </location>
</feature>
<dbReference type="WBParaSite" id="MCU_014655-RA">
    <property type="protein sequence ID" value="MCU_014655-RA"/>
    <property type="gene ID" value="MCU_014655"/>
</dbReference>
<organism evidence="2">
    <name type="scientific">Mesocestoides corti</name>
    <name type="common">Flatworm</name>
    <dbReference type="NCBI Taxonomy" id="53468"/>
    <lineage>
        <taxon>Eukaryota</taxon>
        <taxon>Metazoa</taxon>
        <taxon>Spiralia</taxon>
        <taxon>Lophotrochozoa</taxon>
        <taxon>Platyhelminthes</taxon>
        <taxon>Cestoda</taxon>
        <taxon>Eucestoda</taxon>
        <taxon>Cyclophyllidea</taxon>
        <taxon>Mesocestoididae</taxon>
        <taxon>Mesocestoides</taxon>
    </lineage>
</organism>
<feature type="region of interest" description="Disordered" evidence="1">
    <location>
        <begin position="38"/>
        <end position="93"/>
    </location>
</feature>
<reference evidence="2" key="1">
    <citation type="submission" date="2019-11" db="UniProtKB">
        <authorList>
            <consortium name="WormBaseParasite"/>
        </authorList>
    </citation>
    <scope>IDENTIFICATION</scope>
</reference>
<proteinExistence type="predicted"/>
<evidence type="ECO:0000313" key="2">
    <source>
        <dbReference type="WBParaSite" id="MCU_014655-RA"/>
    </source>
</evidence>
<accession>A0A5K3G2H3</accession>
<dbReference type="AlphaFoldDB" id="A0A5K3G2H3"/>